<evidence type="ECO:0000313" key="1">
    <source>
        <dbReference type="EMBL" id="KAI8432269.1"/>
    </source>
</evidence>
<keyword evidence="2" id="KW-1185">Reference proteome</keyword>
<reference evidence="1 2" key="1">
    <citation type="journal article" date="2022" name="Genome Biol. Evol.">
        <title>The Spruce Budworm Genome: Reconstructing the Evolutionary History of Antifreeze Proteins.</title>
        <authorList>
            <person name="Beliveau C."/>
            <person name="Gagne P."/>
            <person name="Picq S."/>
            <person name="Vernygora O."/>
            <person name="Keeling C.I."/>
            <person name="Pinkney K."/>
            <person name="Doucet D."/>
            <person name="Wen F."/>
            <person name="Johnston J.S."/>
            <person name="Maaroufi H."/>
            <person name="Boyle B."/>
            <person name="Laroche J."/>
            <person name="Dewar K."/>
            <person name="Juretic N."/>
            <person name="Blackburn G."/>
            <person name="Nisole A."/>
            <person name="Brunet B."/>
            <person name="Brandao M."/>
            <person name="Lumley L."/>
            <person name="Duan J."/>
            <person name="Quan G."/>
            <person name="Lucarotti C.J."/>
            <person name="Roe A.D."/>
            <person name="Sperling F.A.H."/>
            <person name="Levesque R.C."/>
            <person name="Cusson M."/>
        </authorList>
    </citation>
    <scope>NUCLEOTIDE SEQUENCE [LARGE SCALE GENOMIC DNA]</scope>
    <source>
        <strain evidence="1">Glfc:IPQL:Cfum</strain>
    </source>
</reference>
<proteinExistence type="predicted"/>
<comment type="caution">
    <text evidence="1">The sequence shown here is derived from an EMBL/GenBank/DDBJ whole genome shotgun (WGS) entry which is preliminary data.</text>
</comment>
<accession>A0ACC0K7A9</accession>
<evidence type="ECO:0000313" key="2">
    <source>
        <dbReference type="Proteomes" id="UP001064048"/>
    </source>
</evidence>
<name>A0ACC0K7A9_CHOFU</name>
<dbReference type="Proteomes" id="UP001064048">
    <property type="component" value="Chromosome 7"/>
</dbReference>
<protein>
    <submittedName>
        <fullName evidence="1">Uncharacterized protein</fullName>
    </submittedName>
</protein>
<sequence length="231" mass="26624">MQLKQLKRFPIRPSFTSNNNDQHIISVAVRRSVQAKLARREEAGWLWRRLIVVLLASLRLRLVLLGGLVRLRVQAAVLCLLHARVDVVSSVLLLRLGLILRLRLRLVLRLGLIQNLTSVLLPHSRNSEATFNRVLRQSMAVLRLVREVNEIVFYDTVQAIEFGTRNSEFLKYKPSVNKTRIHFDERYLVVTKDKQNPLVAGTTIQHNNDMAHNSVITLANDHSEENKLLFF</sequence>
<organism evidence="1 2">
    <name type="scientific">Choristoneura fumiferana</name>
    <name type="common">Spruce budworm moth</name>
    <name type="synonym">Archips fumiferana</name>
    <dbReference type="NCBI Taxonomy" id="7141"/>
    <lineage>
        <taxon>Eukaryota</taxon>
        <taxon>Metazoa</taxon>
        <taxon>Ecdysozoa</taxon>
        <taxon>Arthropoda</taxon>
        <taxon>Hexapoda</taxon>
        <taxon>Insecta</taxon>
        <taxon>Pterygota</taxon>
        <taxon>Neoptera</taxon>
        <taxon>Endopterygota</taxon>
        <taxon>Lepidoptera</taxon>
        <taxon>Glossata</taxon>
        <taxon>Ditrysia</taxon>
        <taxon>Tortricoidea</taxon>
        <taxon>Tortricidae</taxon>
        <taxon>Tortricinae</taxon>
        <taxon>Choristoneura</taxon>
    </lineage>
</organism>
<dbReference type="EMBL" id="CM046107">
    <property type="protein sequence ID" value="KAI8432269.1"/>
    <property type="molecule type" value="Genomic_DNA"/>
</dbReference>
<gene>
    <name evidence="1" type="ORF">MSG28_004706</name>
</gene>